<evidence type="ECO:0000256" key="5">
    <source>
        <dbReference type="ARBA" id="ARBA00022605"/>
    </source>
</evidence>
<proteinExistence type="inferred from homology"/>
<dbReference type="GO" id="GO:0004640">
    <property type="term" value="F:phosphoribosylanthranilate isomerase activity"/>
    <property type="evidence" value="ECO:0007669"/>
    <property type="project" value="UniProtKB-UniRule"/>
</dbReference>
<evidence type="ECO:0000256" key="1">
    <source>
        <dbReference type="ARBA" id="ARBA00001164"/>
    </source>
</evidence>
<evidence type="ECO:0000256" key="2">
    <source>
        <dbReference type="ARBA" id="ARBA00004664"/>
    </source>
</evidence>
<evidence type="ECO:0000259" key="10">
    <source>
        <dbReference type="Pfam" id="PF00697"/>
    </source>
</evidence>
<dbReference type="Pfam" id="PF00697">
    <property type="entry name" value="PRAI"/>
    <property type="match status" value="1"/>
</dbReference>
<reference evidence="11" key="1">
    <citation type="submission" date="2016-04" db="EMBL/GenBank/DDBJ databases">
        <authorList>
            <person name="Evans L.H."/>
            <person name="Alamgir A."/>
            <person name="Owens N."/>
            <person name="Weber N.D."/>
            <person name="Virtaneva K."/>
            <person name="Barbian K."/>
            <person name="Babar A."/>
            <person name="Rosenke K."/>
        </authorList>
    </citation>
    <scope>NUCLEOTIDE SEQUENCE</scope>
    <source>
        <strain evidence="11">86</strain>
    </source>
</reference>
<dbReference type="PANTHER" id="PTHR42894:SF1">
    <property type="entry name" value="N-(5'-PHOSPHORIBOSYL)ANTHRANILATE ISOMERASE"/>
    <property type="match status" value="1"/>
</dbReference>
<dbReference type="NCBIfam" id="NF002295">
    <property type="entry name" value="PRK01222.1-1"/>
    <property type="match status" value="1"/>
</dbReference>
<dbReference type="CDD" id="cd00405">
    <property type="entry name" value="PRAI"/>
    <property type="match status" value="1"/>
</dbReference>
<keyword evidence="8 9" id="KW-0413">Isomerase</keyword>
<keyword evidence="6 9" id="KW-0822">Tryptophan biosynthesis</keyword>
<accession>A0A212KKF7</accession>
<evidence type="ECO:0000256" key="4">
    <source>
        <dbReference type="ARBA" id="ARBA00022272"/>
    </source>
</evidence>
<dbReference type="InterPro" id="IPR001240">
    <property type="entry name" value="PRAI_dom"/>
</dbReference>
<comment type="catalytic activity">
    <reaction evidence="1 9">
        <text>N-(5-phospho-beta-D-ribosyl)anthranilate = 1-(2-carboxyphenylamino)-1-deoxy-D-ribulose 5-phosphate</text>
        <dbReference type="Rhea" id="RHEA:21540"/>
        <dbReference type="ChEBI" id="CHEBI:18277"/>
        <dbReference type="ChEBI" id="CHEBI:58613"/>
        <dbReference type="EC" id="5.3.1.24"/>
    </reaction>
</comment>
<evidence type="ECO:0000256" key="6">
    <source>
        <dbReference type="ARBA" id="ARBA00022822"/>
    </source>
</evidence>
<name>A0A212KKF7_9PROT</name>
<dbReference type="AlphaFoldDB" id="A0A212KKF7"/>
<dbReference type="InterPro" id="IPR011060">
    <property type="entry name" value="RibuloseP-bd_barrel"/>
</dbReference>
<dbReference type="EMBL" id="FLUO01000002">
    <property type="protein sequence ID" value="SBW12141.1"/>
    <property type="molecule type" value="Genomic_DNA"/>
</dbReference>
<dbReference type="EC" id="5.3.1.24" evidence="3 9"/>
<dbReference type="PANTHER" id="PTHR42894">
    <property type="entry name" value="N-(5'-PHOSPHORIBOSYL)ANTHRANILATE ISOMERASE"/>
    <property type="match status" value="1"/>
</dbReference>
<evidence type="ECO:0000313" key="11">
    <source>
        <dbReference type="EMBL" id="SBW12141.1"/>
    </source>
</evidence>
<keyword evidence="7 9" id="KW-0057">Aromatic amino acid biosynthesis</keyword>
<evidence type="ECO:0000256" key="9">
    <source>
        <dbReference type="HAMAP-Rule" id="MF_00135"/>
    </source>
</evidence>
<feature type="domain" description="N-(5'phosphoribosyl) anthranilate isomerase (PRAI)" evidence="10">
    <location>
        <begin position="5"/>
        <end position="207"/>
    </location>
</feature>
<comment type="similarity">
    <text evidence="9">Belongs to the TrpF family.</text>
</comment>
<evidence type="ECO:0000256" key="7">
    <source>
        <dbReference type="ARBA" id="ARBA00023141"/>
    </source>
</evidence>
<evidence type="ECO:0000256" key="8">
    <source>
        <dbReference type="ARBA" id="ARBA00023235"/>
    </source>
</evidence>
<dbReference type="GO" id="GO:0000162">
    <property type="term" value="P:L-tryptophan biosynthetic process"/>
    <property type="evidence" value="ECO:0007669"/>
    <property type="project" value="UniProtKB-UniRule"/>
</dbReference>
<sequence length="217" mass="23037">MSVLVKICGLAEADGLDAAVEAGADFAGFVFYPGSPRAIAPAAAADLADALPDEITKVGLFVDPTDYELDEVLRQFRLDLVQLHGGETPERVDQIRLEFGLPVMKAIGVADTADVERALAYEDHADWLLFDAKPVAADTRPGGLGRSFPWHLLQDWRGETPWMLAGGLTPENVERAVAESGAGAVDVSSGVESAPGVKDPARIAAFLRAAKNARASW</sequence>
<comment type="pathway">
    <text evidence="2 9">Amino-acid biosynthesis; L-tryptophan biosynthesis; L-tryptophan from chorismate: step 3/5.</text>
</comment>
<dbReference type="InterPro" id="IPR013785">
    <property type="entry name" value="Aldolase_TIM"/>
</dbReference>
<evidence type="ECO:0000256" key="3">
    <source>
        <dbReference type="ARBA" id="ARBA00012572"/>
    </source>
</evidence>
<organism evidence="11">
    <name type="scientific">uncultured Alphaproteobacteria bacterium</name>
    <dbReference type="NCBI Taxonomy" id="91750"/>
    <lineage>
        <taxon>Bacteria</taxon>
        <taxon>Pseudomonadati</taxon>
        <taxon>Pseudomonadota</taxon>
        <taxon>Alphaproteobacteria</taxon>
        <taxon>environmental samples</taxon>
    </lineage>
</organism>
<dbReference type="InterPro" id="IPR044643">
    <property type="entry name" value="TrpF_fam"/>
</dbReference>
<keyword evidence="5 9" id="KW-0028">Amino-acid biosynthesis</keyword>
<dbReference type="UniPathway" id="UPA00035">
    <property type="reaction ID" value="UER00042"/>
</dbReference>
<dbReference type="Gene3D" id="3.20.20.70">
    <property type="entry name" value="Aldolase class I"/>
    <property type="match status" value="1"/>
</dbReference>
<dbReference type="HAMAP" id="MF_00135">
    <property type="entry name" value="PRAI"/>
    <property type="match status" value="1"/>
</dbReference>
<protein>
    <recommendedName>
        <fullName evidence="4 9">N-(5'-phosphoribosyl)anthranilate isomerase</fullName>
        <shortName evidence="9">PRAI</shortName>
        <ecNumber evidence="3 9">5.3.1.24</ecNumber>
    </recommendedName>
</protein>
<dbReference type="SUPFAM" id="SSF51366">
    <property type="entry name" value="Ribulose-phoshate binding barrel"/>
    <property type="match status" value="1"/>
</dbReference>
<gene>
    <name evidence="9 11" type="primary">trpF</name>
    <name evidence="11" type="ORF">KL86APRO_20464</name>
</gene>